<protein>
    <submittedName>
        <fullName evidence="2">EF-hand domain-containing protein</fullName>
    </submittedName>
</protein>
<dbReference type="GO" id="GO:0005509">
    <property type="term" value="F:calcium ion binding"/>
    <property type="evidence" value="ECO:0007669"/>
    <property type="project" value="InterPro"/>
</dbReference>
<evidence type="ECO:0000313" key="1">
    <source>
        <dbReference type="Proteomes" id="UP000095280"/>
    </source>
</evidence>
<dbReference type="InterPro" id="IPR011992">
    <property type="entry name" value="EF-hand-dom_pair"/>
</dbReference>
<dbReference type="FunFam" id="1.10.238.10:FF:000001">
    <property type="entry name" value="Calmodulin 1"/>
    <property type="match status" value="1"/>
</dbReference>
<dbReference type="Gene3D" id="1.10.238.10">
    <property type="entry name" value="EF-hand"/>
    <property type="match status" value="2"/>
</dbReference>
<dbReference type="OrthoDB" id="435273at2759"/>
<dbReference type="PANTHER" id="PTHR23048">
    <property type="entry name" value="MYOSIN LIGHT CHAIN 1, 3"/>
    <property type="match status" value="1"/>
</dbReference>
<name>A0A1I8JK41_9PLAT</name>
<dbReference type="Proteomes" id="UP000095280">
    <property type="component" value="Unplaced"/>
</dbReference>
<sequence length="193" mass="21555">MSDAEEGNAEEVLELTLQEEKLFRETYNALSKGRGDLPVNLIGQALRMNNQCPTEAELQKIIEDHRDEDAVDPDEMPKVDFEEFCTIMKENWKTRDQLEDQLKAAFATFDKAESGIIEAEDFKNWMMTLGEVLEEGEINELLKDAGTLDGKVPYDQFVPHLLDAYGRPASKKPKGSAKKGGKKSAASSGKGKK</sequence>
<dbReference type="InterPro" id="IPR050230">
    <property type="entry name" value="CALM/Myosin/TropC-like"/>
</dbReference>
<keyword evidence="1" id="KW-1185">Reference proteome</keyword>
<reference evidence="2" key="1">
    <citation type="submission" date="2016-11" db="UniProtKB">
        <authorList>
            <consortium name="WormBaseParasite"/>
        </authorList>
    </citation>
    <scope>IDENTIFICATION</scope>
</reference>
<dbReference type="PANTHER" id="PTHR23048:SF0">
    <property type="entry name" value="CALMODULIN LIKE 3"/>
    <property type="match status" value="1"/>
</dbReference>
<proteinExistence type="predicted"/>
<dbReference type="STRING" id="282301.A0A1I8JK41"/>
<dbReference type="WBParaSite" id="maker-uti_cns_0048169-snap-gene-0.10-mRNA-1">
    <property type="protein sequence ID" value="maker-uti_cns_0048169-snap-gene-0.10-mRNA-1"/>
    <property type="gene ID" value="maker-uti_cns_0048169-snap-gene-0.10"/>
</dbReference>
<evidence type="ECO:0000313" key="2">
    <source>
        <dbReference type="WBParaSite" id="maker-uti_cns_0048169-snap-gene-0.10-mRNA-1"/>
    </source>
</evidence>
<dbReference type="GO" id="GO:0016460">
    <property type="term" value="C:myosin II complex"/>
    <property type="evidence" value="ECO:0007669"/>
    <property type="project" value="TreeGrafter"/>
</dbReference>
<dbReference type="PROSITE" id="PS50222">
    <property type="entry name" value="EF_HAND_2"/>
    <property type="match status" value="1"/>
</dbReference>
<dbReference type="AlphaFoldDB" id="A0A1I8JK41"/>
<dbReference type="InterPro" id="IPR002048">
    <property type="entry name" value="EF_hand_dom"/>
</dbReference>
<accession>A0A1I8JK41</accession>
<organism evidence="1 2">
    <name type="scientific">Macrostomum lignano</name>
    <dbReference type="NCBI Taxonomy" id="282301"/>
    <lineage>
        <taxon>Eukaryota</taxon>
        <taxon>Metazoa</taxon>
        <taxon>Spiralia</taxon>
        <taxon>Lophotrochozoa</taxon>
        <taxon>Platyhelminthes</taxon>
        <taxon>Rhabditophora</taxon>
        <taxon>Macrostomorpha</taxon>
        <taxon>Macrostomida</taxon>
        <taxon>Macrostomidae</taxon>
        <taxon>Macrostomum</taxon>
    </lineage>
</organism>
<dbReference type="SUPFAM" id="SSF47473">
    <property type="entry name" value="EF-hand"/>
    <property type="match status" value="1"/>
</dbReference>